<dbReference type="InterPro" id="IPR000160">
    <property type="entry name" value="GGDEF_dom"/>
</dbReference>
<evidence type="ECO:0000256" key="3">
    <source>
        <dbReference type="SAM" id="MobiDB-lite"/>
    </source>
</evidence>
<dbReference type="GO" id="GO:0005886">
    <property type="term" value="C:plasma membrane"/>
    <property type="evidence" value="ECO:0007669"/>
    <property type="project" value="TreeGrafter"/>
</dbReference>
<dbReference type="SMART" id="SM00267">
    <property type="entry name" value="GGDEF"/>
    <property type="match status" value="1"/>
</dbReference>
<dbReference type="STRING" id="926566.Terro_1510"/>
<dbReference type="HOGENOM" id="CLU_000445_11_2_0"/>
<sequence>MARPGTKSEGDPASSGSMNGHDLSSLTSKDLDETIALLEGGGFCWLRHSPILEARFEDSLSVHRSKRFLIEGIICVLLFNLFLIPDYFLFPQHFLHFFVVRIGFATPPALVALILLRRGVSAAVRESCVVVIGVTFALTILYLYFDISPVVSSYAVTDLSILLLFANVGIRARFPYAIVVSVLCVLFGAIYLVLDPMLKQPEKVESFAILFAAALLSVVGNYSIERGDRLNFLRRLESEVSFGELANANDELLLLARQDKLTGLANRGHFDETYRTIWYESIENGSILSVIMIDIDNFKALNDRYGHLYGDSVLQRVATLLKQALRGEEDFVARYGGEEFIVLLPNTSEEAGLIVAQRIRLLIEVAGSPAVPAVASHEHGWGTVSCGLATVHPRKGLSRNGLIAQADVALYQAKADGRNRVCVAETVKAER</sequence>
<dbReference type="Gene3D" id="3.30.70.270">
    <property type="match status" value="1"/>
</dbReference>
<dbReference type="FunFam" id="3.30.70.270:FF:000001">
    <property type="entry name" value="Diguanylate cyclase domain protein"/>
    <property type="match status" value="1"/>
</dbReference>
<dbReference type="GO" id="GO:0052621">
    <property type="term" value="F:diguanylate cyclase activity"/>
    <property type="evidence" value="ECO:0007669"/>
    <property type="project" value="UniProtKB-EC"/>
</dbReference>
<dbReference type="Proteomes" id="UP000006056">
    <property type="component" value="Chromosome"/>
</dbReference>
<dbReference type="PANTHER" id="PTHR45138">
    <property type="entry name" value="REGULATORY COMPONENTS OF SENSORY TRANSDUCTION SYSTEM"/>
    <property type="match status" value="1"/>
</dbReference>
<dbReference type="CDD" id="cd01949">
    <property type="entry name" value="GGDEF"/>
    <property type="match status" value="1"/>
</dbReference>
<comment type="catalytic activity">
    <reaction evidence="2">
        <text>2 GTP = 3',3'-c-di-GMP + 2 diphosphate</text>
        <dbReference type="Rhea" id="RHEA:24898"/>
        <dbReference type="ChEBI" id="CHEBI:33019"/>
        <dbReference type="ChEBI" id="CHEBI:37565"/>
        <dbReference type="ChEBI" id="CHEBI:58805"/>
        <dbReference type="EC" id="2.7.7.65"/>
    </reaction>
</comment>
<dbReference type="KEGG" id="trs:Terro_1510"/>
<dbReference type="eggNOG" id="COG3706">
    <property type="taxonomic scope" value="Bacteria"/>
</dbReference>
<gene>
    <name evidence="6" type="ordered locus">Terro_1510</name>
</gene>
<feature type="transmembrane region" description="Helical" evidence="4">
    <location>
        <begin position="68"/>
        <end position="88"/>
    </location>
</feature>
<protein>
    <recommendedName>
        <fullName evidence="1">diguanylate cyclase</fullName>
        <ecNumber evidence="1">2.7.7.65</ecNumber>
    </recommendedName>
</protein>
<reference evidence="6 7" key="1">
    <citation type="submission" date="2012-06" db="EMBL/GenBank/DDBJ databases">
        <title>Complete genome of Terriglobus roseus DSM 18391.</title>
        <authorList>
            <consortium name="US DOE Joint Genome Institute (JGI-PGF)"/>
            <person name="Lucas S."/>
            <person name="Copeland A."/>
            <person name="Lapidus A."/>
            <person name="Glavina del Rio T."/>
            <person name="Dalin E."/>
            <person name="Tice H."/>
            <person name="Bruce D."/>
            <person name="Goodwin L."/>
            <person name="Pitluck S."/>
            <person name="Peters L."/>
            <person name="Mikhailova N."/>
            <person name="Munk A.C.C."/>
            <person name="Kyrpides N."/>
            <person name="Mavromatis K."/>
            <person name="Ivanova N."/>
            <person name="Brettin T."/>
            <person name="Detter J.C."/>
            <person name="Han C."/>
            <person name="Larimer F."/>
            <person name="Land M."/>
            <person name="Hauser L."/>
            <person name="Markowitz V."/>
            <person name="Cheng J.-F."/>
            <person name="Hugenholtz P."/>
            <person name="Woyke T."/>
            <person name="Wu D."/>
            <person name="Brambilla E."/>
            <person name="Klenk H.-P."/>
            <person name="Eisen J.A."/>
        </authorList>
    </citation>
    <scope>NUCLEOTIDE SEQUENCE [LARGE SCALE GENOMIC DNA]</scope>
    <source>
        <strain evidence="7">DSM 18391 / NRRL B-41598 / KBS 63</strain>
    </source>
</reference>
<dbReference type="InterPro" id="IPR043128">
    <property type="entry name" value="Rev_trsase/Diguanyl_cyclase"/>
</dbReference>
<name>I3ZEZ9_TERRK</name>
<dbReference type="InterPro" id="IPR029787">
    <property type="entry name" value="Nucleotide_cyclase"/>
</dbReference>
<feature type="domain" description="GGDEF" evidence="5">
    <location>
        <begin position="286"/>
        <end position="426"/>
    </location>
</feature>
<evidence type="ECO:0000256" key="1">
    <source>
        <dbReference type="ARBA" id="ARBA00012528"/>
    </source>
</evidence>
<dbReference type="GO" id="GO:1902201">
    <property type="term" value="P:negative regulation of bacterial-type flagellum-dependent cell motility"/>
    <property type="evidence" value="ECO:0007669"/>
    <property type="project" value="TreeGrafter"/>
</dbReference>
<dbReference type="GO" id="GO:0043709">
    <property type="term" value="P:cell adhesion involved in single-species biofilm formation"/>
    <property type="evidence" value="ECO:0007669"/>
    <property type="project" value="TreeGrafter"/>
</dbReference>
<feature type="region of interest" description="Disordered" evidence="3">
    <location>
        <begin position="1"/>
        <end position="22"/>
    </location>
</feature>
<dbReference type="NCBIfam" id="TIGR00254">
    <property type="entry name" value="GGDEF"/>
    <property type="match status" value="1"/>
</dbReference>
<dbReference type="PANTHER" id="PTHR45138:SF9">
    <property type="entry name" value="DIGUANYLATE CYCLASE DGCM-RELATED"/>
    <property type="match status" value="1"/>
</dbReference>
<feature type="transmembrane region" description="Helical" evidence="4">
    <location>
        <begin position="94"/>
        <end position="116"/>
    </location>
</feature>
<dbReference type="PROSITE" id="PS50887">
    <property type="entry name" value="GGDEF"/>
    <property type="match status" value="1"/>
</dbReference>
<feature type="transmembrane region" description="Helical" evidence="4">
    <location>
        <begin position="206"/>
        <end position="224"/>
    </location>
</feature>
<evidence type="ECO:0000256" key="2">
    <source>
        <dbReference type="ARBA" id="ARBA00034247"/>
    </source>
</evidence>
<accession>I3ZEZ9</accession>
<dbReference type="EMBL" id="CP003379">
    <property type="protein sequence ID" value="AFL87817.1"/>
    <property type="molecule type" value="Genomic_DNA"/>
</dbReference>
<proteinExistence type="predicted"/>
<evidence type="ECO:0000256" key="4">
    <source>
        <dbReference type="SAM" id="Phobius"/>
    </source>
</evidence>
<evidence type="ECO:0000259" key="5">
    <source>
        <dbReference type="PROSITE" id="PS50887"/>
    </source>
</evidence>
<feature type="transmembrane region" description="Helical" evidence="4">
    <location>
        <begin position="128"/>
        <end position="145"/>
    </location>
</feature>
<organism evidence="6 7">
    <name type="scientific">Terriglobus roseus (strain DSM 18391 / NRRL B-41598 / KBS 63)</name>
    <dbReference type="NCBI Taxonomy" id="926566"/>
    <lineage>
        <taxon>Bacteria</taxon>
        <taxon>Pseudomonadati</taxon>
        <taxon>Acidobacteriota</taxon>
        <taxon>Terriglobia</taxon>
        <taxon>Terriglobales</taxon>
        <taxon>Acidobacteriaceae</taxon>
        <taxon>Terriglobus</taxon>
    </lineage>
</organism>
<keyword evidence="4" id="KW-0472">Membrane</keyword>
<dbReference type="InterPro" id="IPR050469">
    <property type="entry name" value="Diguanylate_Cyclase"/>
</dbReference>
<dbReference type="Pfam" id="PF00990">
    <property type="entry name" value="GGDEF"/>
    <property type="match status" value="1"/>
</dbReference>
<keyword evidence="4" id="KW-0812">Transmembrane</keyword>
<keyword evidence="7" id="KW-1185">Reference proteome</keyword>
<dbReference type="EC" id="2.7.7.65" evidence="1"/>
<feature type="transmembrane region" description="Helical" evidence="4">
    <location>
        <begin position="176"/>
        <end position="194"/>
    </location>
</feature>
<evidence type="ECO:0000313" key="7">
    <source>
        <dbReference type="Proteomes" id="UP000006056"/>
    </source>
</evidence>
<evidence type="ECO:0000313" key="6">
    <source>
        <dbReference type="EMBL" id="AFL87817.1"/>
    </source>
</evidence>
<keyword evidence="4" id="KW-1133">Transmembrane helix</keyword>
<dbReference type="SUPFAM" id="SSF55073">
    <property type="entry name" value="Nucleotide cyclase"/>
    <property type="match status" value="1"/>
</dbReference>
<feature type="compositionally biased region" description="Basic and acidic residues" evidence="3">
    <location>
        <begin position="1"/>
        <end position="10"/>
    </location>
</feature>
<dbReference type="AlphaFoldDB" id="I3ZEZ9"/>